<evidence type="ECO:0000256" key="3">
    <source>
        <dbReference type="ARBA" id="ARBA00009142"/>
    </source>
</evidence>
<feature type="transmembrane region" description="Helical" evidence="12">
    <location>
        <begin position="77"/>
        <end position="106"/>
    </location>
</feature>
<evidence type="ECO:0000256" key="13">
    <source>
        <dbReference type="SAM" id="SignalP"/>
    </source>
</evidence>
<keyword evidence="9" id="KW-0804">Transcription</keyword>
<evidence type="ECO:0000256" key="6">
    <source>
        <dbReference type="ARBA" id="ARBA00023015"/>
    </source>
</evidence>
<dbReference type="Pfam" id="PF01925">
    <property type="entry name" value="TauE"/>
    <property type="match status" value="1"/>
</dbReference>
<comment type="subcellular location">
    <subcellularLocation>
        <location evidence="2">Membrane</location>
        <topology evidence="2">Multi-pass membrane protein</topology>
    </subcellularLocation>
    <subcellularLocation>
        <location evidence="1">Nucleus</location>
    </subcellularLocation>
</comment>
<dbReference type="InterPro" id="IPR036576">
    <property type="entry name" value="WRKY_dom_sf"/>
</dbReference>
<keyword evidence="4 12" id="KW-0812">Transmembrane</keyword>
<evidence type="ECO:0000256" key="4">
    <source>
        <dbReference type="ARBA" id="ARBA00022692"/>
    </source>
</evidence>
<feature type="transmembrane region" description="Helical" evidence="12">
    <location>
        <begin position="260"/>
        <end position="276"/>
    </location>
</feature>
<keyword evidence="13" id="KW-0732">Signal</keyword>
<evidence type="ECO:0000256" key="11">
    <source>
        <dbReference type="SAM" id="MobiDB-lite"/>
    </source>
</evidence>
<feature type="transmembrane region" description="Helical" evidence="12">
    <location>
        <begin position="118"/>
        <end position="136"/>
    </location>
</feature>
<keyword evidence="8 12" id="KW-0472">Membrane</keyword>
<name>A0A4V4H9S5_MUSBA</name>
<keyword evidence="6" id="KW-0805">Transcription regulation</keyword>
<gene>
    <name evidence="15" type="ORF">C4D60_Mb04t15090</name>
</gene>
<evidence type="ECO:0000256" key="8">
    <source>
        <dbReference type="ARBA" id="ARBA00023136"/>
    </source>
</evidence>
<sequence length="681" mass="73138">MEGKWLSRLVAAVVFAVLCFFLATAQVASADRGLKLMNPNINTIARGEMKRALKRSQQEDGSSYSHVWPAMKFEWRIAVGSVIGFLGAALGSVGGVGGGGIFVPMLTLIIGFDPKSSIAMSKCMIMGTACSTVYYNRRLRHPSLDAPLIDYHLALLIQPMLMLGISIGVILNVIIPEWMVTLLLIILFLGTSMKAFMKGVDTWRRETTLMKEAAKGLGSNSRSTQYKHIPLSPSNSDQEDAETAQEPVVPVLQNVCWRELGLLVLVWMAFLVLQVTKVSSATTTFAMAFSSSISVVEYYLLNRFPLPYAVYFSLVAAVAAFNGQVVVGRWIVAMGRASLVIFILASMIFISALSLDAATAAFRHPMSVDILGRAAKVGIEKTIGRENYIASSRIVMNGSCSNELDACETEEVEIASEINDARPASPGSGDDSKPVHSLGASTSAPYPKRSRRGVQKRVVTVPISDSKGAGEGAPPPDSWTWRKYGQKPIKGSPFPRGYYRCSSSKGCPARKQVERSRVDPTVIVVTYAFDHNHTSPLPKNHHHKHAAAAAQPVEEQPLTPQLNQSGTPDSAERDEKFSDLITEEESAFTVHAGGGFPWFADVCSAHPTSPSAADSDELLYGSVLFAGAATGAALPEELEEAVGGSGGGDDDSLFAGLGELPEYTVVLRWGLASASWVGTAG</sequence>
<dbReference type="GO" id="GO:0003700">
    <property type="term" value="F:DNA-binding transcription factor activity"/>
    <property type="evidence" value="ECO:0007669"/>
    <property type="project" value="InterPro"/>
</dbReference>
<dbReference type="Pfam" id="PF03106">
    <property type="entry name" value="WRKY"/>
    <property type="match status" value="1"/>
</dbReference>
<dbReference type="InterPro" id="IPR002781">
    <property type="entry name" value="TM_pro_TauE-like"/>
</dbReference>
<dbReference type="PANTHER" id="PTHR14255">
    <property type="entry name" value="CEREBLON"/>
    <property type="match status" value="1"/>
</dbReference>
<dbReference type="GO" id="GO:0043565">
    <property type="term" value="F:sequence-specific DNA binding"/>
    <property type="evidence" value="ECO:0007669"/>
    <property type="project" value="InterPro"/>
</dbReference>
<keyword evidence="16" id="KW-1185">Reference proteome</keyword>
<evidence type="ECO:0000259" key="14">
    <source>
        <dbReference type="PROSITE" id="PS50811"/>
    </source>
</evidence>
<feature type="region of interest" description="Disordered" evidence="11">
    <location>
        <begin position="215"/>
        <end position="240"/>
    </location>
</feature>
<dbReference type="GO" id="GO:0005634">
    <property type="term" value="C:nucleus"/>
    <property type="evidence" value="ECO:0007669"/>
    <property type="project" value="UniProtKB-SubCell"/>
</dbReference>
<dbReference type="PROSITE" id="PS50811">
    <property type="entry name" value="WRKY"/>
    <property type="match status" value="1"/>
</dbReference>
<evidence type="ECO:0000256" key="9">
    <source>
        <dbReference type="ARBA" id="ARBA00023163"/>
    </source>
</evidence>
<dbReference type="GO" id="GO:0016020">
    <property type="term" value="C:membrane"/>
    <property type="evidence" value="ECO:0007669"/>
    <property type="project" value="UniProtKB-SubCell"/>
</dbReference>
<dbReference type="AlphaFoldDB" id="A0A4V4H9S5"/>
<evidence type="ECO:0000256" key="12">
    <source>
        <dbReference type="SAM" id="Phobius"/>
    </source>
</evidence>
<feature type="region of interest" description="Disordered" evidence="11">
    <location>
        <begin position="533"/>
        <end position="575"/>
    </location>
</feature>
<evidence type="ECO:0000256" key="10">
    <source>
        <dbReference type="ARBA" id="ARBA00023242"/>
    </source>
</evidence>
<dbReference type="GO" id="GO:0031464">
    <property type="term" value="C:Cul4A-RING E3 ubiquitin ligase complex"/>
    <property type="evidence" value="ECO:0007669"/>
    <property type="project" value="TreeGrafter"/>
</dbReference>
<reference evidence="15 16" key="1">
    <citation type="journal article" date="2019" name="Nat. Plants">
        <title>Genome sequencing of Musa balbisiana reveals subgenome evolution and function divergence in polyploid bananas.</title>
        <authorList>
            <person name="Yao X."/>
        </authorList>
    </citation>
    <scope>NUCLEOTIDE SEQUENCE [LARGE SCALE GENOMIC DNA]</scope>
    <source>
        <strain evidence="16">cv. DH-PKW</strain>
        <tissue evidence="15">Leaves</tissue>
    </source>
</reference>
<proteinExistence type="inferred from homology"/>
<dbReference type="Proteomes" id="UP000317650">
    <property type="component" value="Chromosome 4"/>
</dbReference>
<protein>
    <recommendedName>
        <fullName evidence="14">WRKY domain-containing protein</fullName>
    </recommendedName>
</protein>
<keyword evidence="5 12" id="KW-1133">Transmembrane helix</keyword>
<feature type="transmembrane region" description="Helical" evidence="12">
    <location>
        <begin position="156"/>
        <end position="189"/>
    </location>
</feature>
<dbReference type="SMART" id="SM00774">
    <property type="entry name" value="WRKY"/>
    <property type="match status" value="1"/>
</dbReference>
<comment type="caution">
    <text evidence="15">The sequence shown here is derived from an EMBL/GenBank/DDBJ whole genome shotgun (WGS) entry which is preliminary data.</text>
</comment>
<evidence type="ECO:0000256" key="7">
    <source>
        <dbReference type="ARBA" id="ARBA00023125"/>
    </source>
</evidence>
<keyword evidence="7" id="KW-0238">DNA-binding</keyword>
<dbReference type="InterPro" id="IPR003657">
    <property type="entry name" value="WRKY_dom"/>
</dbReference>
<feature type="chain" id="PRO_5020813342" description="WRKY domain-containing protein" evidence="13">
    <location>
        <begin position="31"/>
        <end position="681"/>
    </location>
</feature>
<dbReference type="SUPFAM" id="SSF118290">
    <property type="entry name" value="WRKY DNA-binding domain"/>
    <property type="match status" value="1"/>
</dbReference>
<dbReference type="FunFam" id="2.20.25.80:FF:000004">
    <property type="entry name" value="WRKY transcription factor 65"/>
    <property type="match status" value="1"/>
</dbReference>
<feature type="transmembrane region" description="Helical" evidence="12">
    <location>
        <begin position="308"/>
        <end position="331"/>
    </location>
</feature>
<comment type="similarity">
    <text evidence="3">Belongs to the 4-toluene sulfonate uptake permease (TSUP) (TC 2.A.102) family.</text>
</comment>
<dbReference type="PANTHER" id="PTHR14255:SF60">
    <property type="entry name" value="(WILD MALAYSIAN BANANA) HYPOTHETICAL PROTEIN"/>
    <property type="match status" value="1"/>
</dbReference>
<evidence type="ECO:0000256" key="2">
    <source>
        <dbReference type="ARBA" id="ARBA00004141"/>
    </source>
</evidence>
<feature type="compositionally biased region" description="Polar residues" evidence="11">
    <location>
        <begin position="558"/>
        <end position="568"/>
    </location>
</feature>
<evidence type="ECO:0000313" key="16">
    <source>
        <dbReference type="Proteomes" id="UP000317650"/>
    </source>
</evidence>
<feature type="compositionally biased region" description="Polar residues" evidence="11">
    <location>
        <begin position="218"/>
        <end position="236"/>
    </location>
</feature>
<feature type="region of interest" description="Disordered" evidence="11">
    <location>
        <begin position="420"/>
        <end position="485"/>
    </location>
</feature>
<dbReference type="STRING" id="52838.A0A4V4H9S5"/>
<dbReference type="EMBL" id="PYDT01000001">
    <property type="protein sequence ID" value="THU72715.1"/>
    <property type="molecule type" value="Genomic_DNA"/>
</dbReference>
<dbReference type="GO" id="GO:0016567">
    <property type="term" value="P:protein ubiquitination"/>
    <property type="evidence" value="ECO:0007669"/>
    <property type="project" value="TreeGrafter"/>
</dbReference>
<feature type="domain" description="WRKY" evidence="14">
    <location>
        <begin position="477"/>
        <end position="536"/>
    </location>
</feature>
<accession>A0A4V4H9S5</accession>
<feature type="signal peptide" evidence="13">
    <location>
        <begin position="1"/>
        <end position="30"/>
    </location>
</feature>
<evidence type="ECO:0000256" key="5">
    <source>
        <dbReference type="ARBA" id="ARBA00022989"/>
    </source>
</evidence>
<keyword evidence="10" id="KW-0539">Nucleus</keyword>
<evidence type="ECO:0000256" key="1">
    <source>
        <dbReference type="ARBA" id="ARBA00004123"/>
    </source>
</evidence>
<evidence type="ECO:0000313" key="15">
    <source>
        <dbReference type="EMBL" id="THU72715.1"/>
    </source>
</evidence>
<organism evidence="15 16">
    <name type="scientific">Musa balbisiana</name>
    <name type="common">Banana</name>
    <dbReference type="NCBI Taxonomy" id="52838"/>
    <lineage>
        <taxon>Eukaryota</taxon>
        <taxon>Viridiplantae</taxon>
        <taxon>Streptophyta</taxon>
        <taxon>Embryophyta</taxon>
        <taxon>Tracheophyta</taxon>
        <taxon>Spermatophyta</taxon>
        <taxon>Magnoliopsida</taxon>
        <taxon>Liliopsida</taxon>
        <taxon>Zingiberales</taxon>
        <taxon>Musaceae</taxon>
        <taxon>Musa</taxon>
    </lineage>
</organism>
<feature type="transmembrane region" description="Helical" evidence="12">
    <location>
        <begin position="337"/>
        <end position="358"/>
    </location>
</feature>
<dbReference type="Gene3D" id="2.20.25.80">
    <property type="entry name" value="WRKY domain"/>
    <property type="match status" value="1"/>
</dbReference>